<accession>A0A0C9X0Y4</accession>
<dbReference type="STRING" id="1095629.A0A0C9X0Y4"/>
<dbReference type="InterPro" id="IPR043472">
    <property type="entry name" value="Macro_dom-like"/>
</dbReference>
<dbReference type="AlphaFoldDB" id="A0A0C9X0Y4"/>
<dbReference type="Gene3D" id="3.40.220.10">
    <property type="entry name" value="Leucine Aminopeptidase, subunit E, domain 1"/>
    <property type="match status" value="1"/>
</dbReference>
<evidence type="ECO:0000313" key="2">
    <source>
        <dbReference type="EMBL" id="KIK05750.1"/>
    </source>
</evidence>
<evidence type="ECO:0000259" key="1">
    <source>
        <dbReference type="Pfam" id="PF10021"/>
    </source>
</evidence>
<dbReference type="SUPFAM" id="SSF52949">
    <property type="entry name" value="Macro domain-like"/>
    <property type="match status" value="1"/>
</dbReference>
<organism evidence="2 3">
    <name type="scientific">Laccaria amethystina LaAM-08-1</name>
    <dbReference type="NCBI Taxonomy" id="1095629"/>
    <lineage>
        <taxon>Eukaryota</taxon>
        <taxon>Fungi</taxon>
        <taxon>Dikarya</taxon>
        <taxon>Basidiomycota</taxon>
        <taxon>Agaricomycotina</taxon>
        <taxon>Agaricomycetes</taxon>
        <taxon>Agaricomycetidae</taxon>
        <taxon>Agaricales</taxon>
        <taxon>Agaricineae</taxon>
        <taxon>Hydnangiaceae</taxon>
        <taxon>Laccaria</taxon>
    </lineage>
</organism>
<dbReference type="Proteomes" id="UP000054477">
    <property type="component" value="Unassembled WGS sequence"/>
</dbReference>
<sequence length="317" mass="35036">MSNLTSRSLTSIPRSSKLSNETLREIAASTLAKVEAGSYEAEDGAIYDLKESVNYMKEHTTFYPPNSDLGDWAAVTPSTTMAVTQISLVECSTLEGTRNLHETLLSDPTENKRIGVLNFASAKNAGGGFIRGAQAQEESIARSSSLYPSLINDEGAKFYRIHNKDPREGYYSHAMIYSPRVVFFRDDLGNWISPIEVDIVTSPAVNAGVVRRYLREIESTDESKLDAAMKERMARILYLFERQGVRNLVLGSFGTGVFRNRVELVAGIWTELLIGEGARFKHSFDHVVFAILGHQTFKTFETIFGEASAIKGDAVTG</sequence>
<dbReference type="NCBIfam" id="TIGR02452">
    <property type="entry name" value="TIGR02452 family protein"/>
    <property type="match status" value="1"/>
</dbReference>
<dbReference type="InterPro" id="IPR012664">
    <property type="entry name" value="CHP02452"/>
</dbReference>
<reference evidence="3" key="2">
    <citation type="submission" date="2015-01" db="EMBL/GenBank/DDBJ databases">
        <title>Evolutionary Origins and Diversification of the Mycorrhizal Mutualists.</title>
        <authorList>
            <consortium name="DOE Joint Genome Institute"/>
            <consortium name="Mycorrhizal Genomics Consortium"/>
            <person name="Kohler A."/>
            <person name="Kuo A."/>
            <person name="Nagy L.G."/>
            <person name="Floudas D."/>
            <person name="Copeland A."/>
            <person name="Barry K.W."/>
            <person name="Cichocki N."/>
            <person name="Veneault-Fourrey C."/>
            <person name="LaButti K."/>
            <person name="Lindquist E.A."/>
            <person name="Lipzen A."/>
            <person name="Lundell T."/>
            <person name="Morin E."/>
            <person name="Murat C."/>
            <person name="Riley R."/>
            <person name="Ohm R."/>
            <person name="Sun H."/>
            <person name="Tunlid A."/>
            <person name="Henrissat B."/>
            <person name="Grigoriev I.V."/>
            <person name="Hibbett D.S."/>
            <person name="Martin F."/>
        </authorList>
    </citation>
    <scope>NUCLEOTIDE SEQUENCE [LARGE SCALE GENOMIC DNA]</scope>
    <source>
        <strain evidence="3">LaAM-08-1</strain>
    </source>
</reference>
<dbReference type="HOGENOM" id="CLU_024412_4_0_1"/>
<dbReference type="EMBL" id="KN838557">
    <property type="protein sequence ID" value="KIK05750.1"/>
    <property type="molecule type" value="Genomic_DNA"/>
</dbReference>
<dbReference type="InterPro" id="IPR019261">
    <property type="entry name" value="PARG_cat_microbial"/>
</dbReference>
<dbReference type="PANTHER" id="PTHR35596:SF1">
    <property type="entry name" value="MICROBIAL-TYPE PARG CATALYTIC DOMAIN-CONTAINING PROTEIN"/>
    <property type="match status" value="1"/>
</dbReference>
<gene>
    <name evidence="2" type="ORF">K443DRAFT_90661</name>
</gene>
<proteinExistence type="predicted"/>
<dbReference type="OrthoDB" id="9985428at2759"/>
<protein>
    <recommendedName>
        <fullName evidence="1">Microbial-type PARG catalytic domain-containing protein</fullName>
    </recommendedName>
</protein>
<name>A0A0C9X0Y4_9AGAR</name>
<evidence type="ECO:0000313" key="3">
    <source>
        <dbReference type="Proteomes" id="UP000054477"/>
    </source>
</evidence>
<dbReference type="PIRSF" id="PIRSF014899">
    <property type="entry name" value="UCP014899"/>
    <property type="match status" value="1"/>
</dbReference>
<feature type="domain" description="Microbial-type PARG catalytic" evidence="1">
    <location>
        <begin position="27"/>
        <end position="186"/>
    </location>
</feature>
<reference evidence="2 3" key="1">
    <citation type="submission" date="2014-04" db="EMBL/GenBank/DDBJ databases">
        <authorList>
            <consortium name="DOE Joint Genome Institute"/>
            <person name="Kuo A."/>
            <person name="Kohler A."/>
            <person name="Nagy L.G."/>
            <person name="Floudas D."/>
            <person name="Copeland A."/>
            <person name="Barry K.W."/>
            <person name="Cichocki N."/>
            <person name="Veneault-Fourrey C."/>
            <person name="LaButti K."/>
            <person name="Lindquist E.A."/>
            <person name="Lipzen A."/>
            <person name="Lundell T."/>
            <person name="Morin E."/>
            <person name="Murat C."/>
            <person name="Sun H."/>
            <person name="Tunlid A."/>
            <person name="Henrissat B."/>
            <person name="Grigoriev I.V."/>
            <person name="Hibbett D.S."/>
            <person name="Martin F."/>
            <person name="Nordberg H.P."/>
            <person name="Cantor M.N."/>
            <person name="Hua S.X."/>
        </authorList>
    </citation>
    <scope>NUCLEOTIDE SEQUENCE [LARGE SCALE GENOMIC DNA]</scope>
    <source>
        <strain evidence="2 3">LaAM-08-1</strain>
    </source>
</reference>
<dbReference type="Pfam" id="PF10021">
    <property type="entry name" value="PARG_cat_microb"/>
    <property type="match status" value="1"/>
</dbReference>
<dbReference type="PANTHER" id="PTHR35596">
    <property type="entry name" value="DUF2263 DOMAIN-CONTAINING PROTEIN"/>
    <property type="match status" value="1"/>
</dbReference>
<keyword evidence="3" id="KW-1185">Reference proteome</keyword>